<sequence>MLEGAKSIGVGAATIASAGAAV</sequence>
<protein>
    <submittedName>
        <fullName evidence="1">Uncharacterized protein</fullName>
    </submittedName>
</protein>
<proteinExistence type="predicted"/>
<organism evidence="1 2">
    <name type="scientific">Trifolium pratense</name>
    <name type="common">Red clover</name>
    <dbReference type="NCBI Taxonomy" id="57577"/>
    <lineage>
        <taxon>Eukaryota</taxon>
        <taxon>Viridiplantae</taxon>
        <taxon>Streptophyta</taxon>
        <taxon>Embryophyta</taxon>
        <taxon>Tracheophyta</taxon>
        <taxon>Spermatophyta</taxon>
        <taxon>Magnoliopsida</taxon>
        <taxon>eudicotyledons</taxon>
        <taxon>Gunneridae</taxon>
        <taxon>Pentapetalae</taxon>
        <taxon>rosids</taxon>
        <taxon>fabids</taxon>
        <taxon>Fabales</taxon>
        <taxon>Fabaceae</taxon>
        <taxon>Papilionoideae</taxon>
        <taxon>50 kb inversion clade</taxon>
        <taxon>NPAAA clade</taxon>
        <taxon>Hologalegina</taxon>
        <taxon>IRL clade</taxon>
        <taxon>Trifolieae</taxon>
        <taxon>Trifolium</taxon>
    </lineage>
</organism>
<evidence type="ECO:0000313" key="1">
    <source>
        <dbReference type="EMBL" id="PNX64270.1"/>
    </source>
</evidence>
<evidence type="ECO:0000313" key="2">
    <source>
        <dbReference type="Proteomes" id="UP000236291"/>
    </source>
</evidence>
<accession>A0A2K3KDB0</accession>
<dbReference type="EMBL" id="ASHM01092577">
    <property type="protein sequence ID" value="PNX64270.1"/>
    <property type="molecule type" value="Genomic_DNA"/>
</dbReference>
<reference evidence="1 2" key="1">
    <citation type="journal article" date="2014" name="Am. J. Bot.">
        <title>Genome assembly and annotation for red clover (Trifolium pratense; Fabaceae).</title>
        <authorList>
            <person name="Istvanek J."/>
            <person name="Jaros M."/>
            <person name="Krenek A."/>
            <person name="Repkova J."/>
        </authorList>
    </citation>
    <scope>NUCLEOTIDE SEQUENCE [LARGE SCALE GENOMIC DNA]</scope>
    <source>
        <strain evidence="2">cv. Tatra</strain>
        <tissue evidence="1">Young leaves</tissue>
    </source>
</reference>
<comment type="caution">
    <text evidence="1">The sequence shown here is derived from an EMBL/GenBank/DDBJ whole genome shotgun (WGS) entry which is preliminary data.</text>
</comment>
<dbReference type="AlphaFoldDB" id="A0A2K3KDB0"/>
<reference evidence="1 2" key="2">
    <citation type="journal article" date="2017" name="Front. Plant Sci.">
        <title>Gene Classification and Mining of Molecular Markers Useful in Red Clover (Trifolium pratense) Breeding.</title>
        <authorList>
            <person name="Istvanek J."/>
            <person name="Dluhosova J."/>
            <person name="Dluhos P."/>
            <person name="Patkova L."/>
            <person name="Nedelnik J."/>
            <person name="Repkova J."/>
        </authorList>
    </citation>
    <scope>NUCLEOTIDE SEQUENCE [LARGE SCALE GENOMIC DNA]</scope>
    <source>
        <strain evidence="2">cv. Tatra</strain>
        <tissue evidence="1">Young leaves</tissue>
    </source>
</reference>
<gene>
    <name evidence="1" type="ORF">L195_g053931</name>
</gene>
<name>A0A2K3KDB0_TRIPR</name>
<feature type="non-terminal residue" evidence="1">
    <location>
        <position position="22"/>
    </location>
</feature>
<dbReference type="Proteomes" id="UP000236291">
    <property type="component" value="Unassembled WGS sequence"/>
</dbReference>